<dbReference type="RefSeq" id="WP_049989939.1">
    <property type="nucleotide sequence ID" value="NZ_FOIS01000005.1"/>
</dbReference>
<dbReference type="Pfam" id="PF02589">
    <property type="entry name" value="LUD_dom"/>
    <property type="match status" value="1"/>
</dbReference>
<reference evidence="3" key="1">
    <citation type="submission" date="2016-10" db="EMBL/GenBank/DDBJ databases">
        <authorList>
            <person name="Varghese N."/>
        </authorList>
    </citation>
    <scope>NUCLEOTIDE SEQUENCE [LARGE SCALE GENOMIC DNA]</scope>
    <source>
        <strain evidence="3">CGMCC 1.12284</strain>
    </source>
</reference>
<evidence type="ECO:0000313" key="3">
    <source>
        <dbReference type="Proteomes" id="UP000183275"/>
    </source>
</evidence>
<feature type="domain" description="LUD" evidence="1">
    <location>
        <begin position="9"/>
        <end position="169"/>
    </location>
</feature>
<dbReference type="EMBL" id="FOIS01000005">
    <property type="protein sequence ID" value="SEW31139.1"/>
    <property type="molecule type" value="Genomic_DNA"/>
</dbReference>
<dbReference type="InterPro" id="IPR024185">
    <property type="entry name" value="FTHF_cligase-like_sf"/>
</dbReference>
<dbReference type="InterPro" id="IPR003741">
    <property type="entry name" value="LUD_dom"/>
</dbReference>
<organism evidence="2 3">
    <name type="scientific">Natrinema salifodinae</name>
    <dbReference type="NCBI Taxonomy" id="1202768"/>
    <lineage>
        <taxon>Archaea</taxon>
        <taxon>Methanobacteriati</taxon>
        <taxon>Methanobacteriota</taxon>
        <taxon>Stenosarchaea group</taxon>
        <taxon>Halobacteria</taxon>
        <taxon>Halobacteriales</taxon>
        <taxon>Natrialbaceae</taxon>
        <taxon>Natrinema</taxon>
    </lineage>
</organism>
<dbReference type="AlphaFoldDB" id="A0A1I0QV35"/>
<protein>
    <submittedName>
        <fullName evidence="2">L-lactate dehydrogenase complex protein LldG</fullName>
    </submittedName>
</protein>
<dbReference type="PANTHER" id="PTHR43682">
    <property type="entry name" value="LACTATE UTILIZATION PROTEIN C"/>
    <property type="match status" value="1"/>
</dbReference>
<gene>
    <name evidence="2" type="ORF">SAMN05216285_3957</name>
</gene>
<evidence type="ECO:0000313" key="2">
    <source>
        <dbReference type="EMBL" id="SEW31139.1"/>
    </source>
</evidence>
<dbReference type="OrthoDB" id="156454at2157"/>
<accession>A0A1I0QV35</accession>
<dbReference type="eggNOG" id="arCOG04519">
    <property type="taxonomic scope" value="Archaea"/>
</dbReference>
<evidence type="ECO:0000259" key="1">
    <source>
        <dbReference type="Pfam" id="PF02589"/>
    </source>
</evidence>
<keyword evidence="3" id="KW-1185">Reference proteome</keyword>
<dbReference type="STRING" id="1202768.SAMN05216285_3957"/>
<name>A0A1I0QV35_9EURY</name>
<dbReference type="SUPFAM" id="SSF100950">
    <property type="entry name" value="NagB/RpiA/CoA transferase-like"/>
    <property type="match status" value="1"/>
</dbReference>
<sequence>MATTLSSFESSLDEVGVSVTYADRASFRDRIDETVTAPAVGVALEESFDDPALSLTDTTVEVDPTPAALRDATTGVTGAQLGVADYGSLLLTPTDQASELVSLFVDRHVAVLRESDVVSDMDAAVDAVYDEIDRTGGSAILATGPSATADMGALVEGVHAPRDVHVLVLEEKEEEGA</sequence>
<dbReference type="PANTHER" id="PTHR43682:SF1">
    <property type="entry name" value="LACTATE UTILIZATION PROTEIN C"/>
    <property type="match status" value="1"/>
</dbReference>
<dbReference type="Gene3D" id="3.40.50.10420">
    <property type="entry name" value="NagB/RpiA/CoA transferase-like"/>
    <property type="match status" value="1"/>
</dbReference>
<proteinExistence type="predicted"/>
<dbReference type="InterPro" id="IPR037171">
    <property type="entry name" value="NagB/RpiA_transferase-like"/>
</dbReference>
<dbReference type="Proteomes" id="UP000183275">
    <property type="component" value="Unassembled WGS sequence"/>
</dbReference>